<dbReference type="PROSITE" id="PS51257">
    <property type="entry name" value="PROKAR_LIPOPROTEIN"/>
    <property type="match status" value="1"/>
</dbReference>
<protein>
    <submittedName>
        <fullName evidence="2">Uncharacterized protein</fullName>
    </submittedName>
</protein>
<gene>
    <name evidence="2" type="ORF">SAMN04487859_101134</name>
</gene>
<dbReference type="STRING" id="1005928.SAMN04487859_101134"/>
<organism evidence="2 3">
    <name type="scientific">Roseovarius lutimaris</name>
    <dbReference type="NCBI Taxonomy" id="1005928"/>
    <lineage>
        <taxon>Bacteria</taxon>
        <taxon>Pseudomonadati</taxon>
        <taxon>Pseudomonadota</taxon>
        <taxon>Alphaproteobacteria</taxon>
        <taxon>Rhodobacterales</taxon>
        <taxon>Roseobacteraceae</taxon>
        <taxon>Roseovarius</taxon>
    </lineage>
</organism>
<feature type="chain" id="PRO_5011699385" evidence="1">
    <location>
        <begin position="19"/>
        <end position="510"/>
    </location>
</feature>
<proteinExistence type="predicted"/>
<dbReference type="Proteomes" id="UP000198599">
    <property type="component" value="Unassembled WGS sequence"/>
</dbReference>
<keyword evidence="3" id="KW-1185">Reference proteome</keyword>
<dbReference type="EMBL" id="FOVP01000001">
    <property type="protein sequence ID" value="SFN36095.1"/>
    <property type="molecule type" value="Genomic_DNA"/>
</dbReference>
<evidence type="ECO:0000313" key="2">
    <source>
        <dbReference type="EMBL" id="SFN36095.1"/>
    </source>
</evidence>
<accession>A0A1I4YDI2</accession>
<dbReference type="AlphaFoldDB" id="A0A1I4YDI2"/>
<sequence>MKRISATILTGIWGVACAAQQPLSAIDWLDQASTAAITTPRLIAPVEPPVTDGVETPRVAVTALDAPRADAVGLLPSRTTGLPKTLWQESTTEDILRQFAQLSAEPLPAIQALHYTLLLAEANAPGDARGDARFLLSRIAALRRKGAVEPALALIERAGPETEPLFDQWLDLALLTGQEDTPCLALSRQPRLSQGFDARIFCTARSGDWQTAALIYDSAAAIGALSEINSTLLAQFLDPEMIDETDPPNVPKSLTPLQFRLFEAVGAPLPTRNLARAFAMADLRGTSGWKAEVEAAERLARTGALPAARLLGLYTDRKPAASGGVWDRVKAIQTLDTALERADPAAVARALPAAWAAAQSQGLEVPFAELFTSRLAGIALPDDIKLLAFEIALLSEDYETAAQGFSPKTRHQHFLTGLAAGAPAMPEADTTLEQAIATGFAQTHAAPAHQPLLDRGQLGEAILLATRKFDRASASGREEIGDAIATLRAVGLEDTARRAALQLLLLDGER</sequence>
<dbReference type="RefSeq" id="WP_245736167.1">
    <property type="nucleotide sequence ID" value="NZ_FOVP01000001.1"/>
</dbReference>
<evidence type="ECO:0000256" key="1">
    <source>
        <dbReference type="SAM" id="SignalP"/>
    </source>
</evidence>
<feature type="signal peptide" evidence="1">
    <location>
        <begin position="1"/>
        <end position="18"/>
    </location>
</feature>
<evidence type="ECO:0000313" key="3">
    <source>
        <dbReference type="Proteomes" id="UP000198599"/>
    </source>
</evidence>
<name>A0A1I4YDI2_9RHOB</name>
<reference evidence="3" key="1">
    <citation type="submission" date="2016-10" db="EMBL/GenBank/DDBJ databases">
        <authorList>
            <person name="Varghese N."/>
            <person name="Submissions S."/>
        </authorList>
    </citation>
    <scope>NUCLEOTIDE SEQUENCE [LARGE SCALE GENOMIC DNA]</scope>
    <source>
        <strain evidence="3">DSM 28463</strain>
    </source>
</reference>
<keyword evidence="1" id="KW-0732">Signal</keyword>